<accession>A0A2M9R666</accession>
<dbReference type="EMBL" id="NIPO01000001">
    <property type="protein sequence ID" value="PJR04347.1"/>
    <property type="molecule type" value="Genomic_DNA"/>
</dbReference>
<reference evidence="2 3" key="1">
    <citation type="submission" date="2017-06" db="EMBL/GenBank/DDBJ databases">
        <title>Description of Avrilella dinanensis gen. nov. sp. nov.</title>
        <authorList>
            <person name="Leyer C."/>
            <person name="Sassi M."/>
            <person name="Minet J."/>
            <person name="Kayal S."/>
            <person name="Cattoir V."/>
        </authorList>
    </citation>
    <scope>NUCLEOTIDE SEQUENCE [LARGE SCALE GENOMIC DNA]</scope>
    <source>
        <strain evidence="2 3">UR159</strain>
    </source>
</reference>
<dbReference type="PANTHER" id="PTHR39200">
    <property type="entry name" value="HYPOTHETICAL EXPORTED PROTEIN"/>
    <property type="match status" value="1"/>
</dbReference>
<gene>
    <name evidence="2" type="ORF">CDL10_07210</name>
</gene>
<evidence type="ECO:0000313" key="3">
    <source>
        <dbReference type="Proteomes" id="UP000231960"/>
    </source>
</evidence>
<dbReference type="AlphaFoldDB" id="A0A2M9R666"/>
<dbReference type="OrthoDB" id="1422484at2"/>
<dbReference type="PANTHER" id="PTHR39200:SF1">
    <property type="entry name" value="AUTO-TRANSPORTER ADHESIN HEAD GIN DOMAIN-CONTAINING PROTEIN-RELATED"/>
    <property type="match status" value="1"/>
</dbReference>
<comment type="caution">
    <text evidence="2">The sequence shown here is derived from an EMBL/GenBank/DDBJ whole genome shotgun (WGS) entry which is preliminary data.</text>
</comment>
<keyword evidence="3" id="KW-1185">Reference proteome</keyword>
<evidence type="ECO:0000259" key="1">
    <source>
        <dbReference type="Pfam" id="PF10988"/>
    </source>
</evidence>
<feature type="domain" description="Putative auto-transporter adhesin head GIN" evidence="1">
    <location>
        <begin position="53"/>
        <end position="214"/>
    </location>
</feature>
<organism evidence="2 3">
    <name type="scientific">Avrilella dinanensis</name>
    <dbReference type="NCBI Taxonomy" id="2008672"/>
    <lineage>
        <taxon>Bacteria</taxon>
        <taxon>Pseudomonadati</taxon>
        <taxon>Bacteroidota</taxon>
        <taxon>Flavobacteriia</taxon>
        <taxon>Flavobacteriales</taxon>
        <taxon>Flavobacteriaceae</taxon>
        <taxon>Avrilella</taxon>
    </lineage>
</organism>
<name>A0A2M9R666_9FLAO</name>
<dbReference type="Gene3D" id="2.160.20.120">
    <property type="match status" value="1"/>
</dbReference>
<sequence>MTRTIQITKISLIFILSLFFGSCINTTTISDGLTLIEGSGNVITEQRKTPKSFDKIDVSSILKVELEQAPDYEIIVEADDNIIPYILTEVHGGTLKIHFDNVSVKNIKEAKVYVKMPDISELRASASSEIKTKKPIKSEDLVLRTSSVADMVLAEVRAKSVVMEAGSSSDIKIEDIYTTACEIQSSSTAGIEINHIESGKINLSASSSSDIEMNKVFTKSFFAESSSTADIEVKYIQSDKINLIAGSSSDIKLKGKALNLSAKTSSTATIDTKELVADNATVSASSSSKILVHPVVSLKAKASSAADIYYYNQPETIDKDTSSSGSVKKK</sequence>
<dbReference type="InterPro" id="IPR021255">
    <property type="entry name" value="DUF2807"/>
</dbReference>
<protein>
    <recommendedName>
        <fullName evidence="1">Putative auto-transporter adhesin head GIN domain-containing protein</fullName>
    </recommendedName>
</protein>
<proteinExistence type="predicted"/>
<dbReference type="RefSeq" id="WP_100677907.1">
    <property type="nucleotide sequence ID" value="NZ_NIPO01000001.1"/>
</dbReference>
<dbReference type="Proteomes" id="UP000231960">
    <property type="component" value="Unassembled WGS sequence"/>
</dbReference>
<dbReference type="PROSITE" id="PS51257">
    <property type="entry name" value="PROKAR_LIPOPROTEIN"/>
    <property type="match status" value="1"/>
</dbReference>
<evidence type="ECO:0000313" key="2">
    <source>
        <dbReference type="EMBL" id="PJR04347.1"/>
    </source>
</evidence>
<dbReference type="Pfam" id="PF10988">
    <property type="entry name" value="DUF2807"/>
    <property type="match status" value="1"/>
</dbReference>